<evidence type="ECO:0000256" key="6">
    <source>
        <dbReference type="ARBA" id="ARBA00022801"/>
    </source>
</evidence>
<dbReference type="EMBL" id="CAVLGL010000087">
    <property type="protein sequence ID" value="CAK1592436.1"/>
    <property type="molecule type" value="Genomic_DNA"/>
</dbReference>
<evidence type="ECO:0000256" key="7">
    <source>
        <dbReference type="ARBA" id="ARBA00023242"/>
    </source>
</evidence>
<dbReference type="InterPro" id="IPR045249">
    <property type="entry name" value="HARBI1-like"/>
</dbReference>
<dbReference type="GO" id="GO:0016787">
    <property type="term" value="F:hydrolase activity"/>
    <property type="evidence" value="ECO:0007669"/>
    <property type="project" value="UniProtKB-KW"/>
</dbReference>
<keyword evidence="4" id="KW-0540">Nuclease</keyword>
<evidence type="ECO:0000259" key="8">
    <source>
        <dbReference type="Pfam" id="PF13359"/>
    </source>
</evidence>
<evidence type="ECO:0000313" key="10">
    <source>
        <dbReference type="Proteomes" id="UP001314205"/>
    </source>
</evidence>
<gene>
    <name evidence="9" type="ORF">PARMNEM_LOCUS12389</name>
</gene>
<comment type="caution">
    <text evidence="9">The sequence shown here is derived from an EMBL/GenBank/DDBJ whole genome shotgun (WGS) entry which is preliminary data.</text>
</comment>
<dbReference type="AlphaFoldDB" id="A0AAV1LAC0"/>
<keyword evidence="5" id="KW-0479">Metal-binding</keyword>
<comment type="cofactor">
    <cofactor evidence="1">
        <name>a divalent metal cation</name>
        <dbReference type="ChEBI" id="CHEBI:60240"/>
    </cofactor>
</comment>
<keyword evidence="10" id="KW-1185">Reference proteome</keyword>
<evidence type="ECO:0000313" key="9">
    <source>
        <dbReference type="EMBL" id="CAK1592436.1"/>
    </source>
</evidence>
<evidence type="ECO:0000256" key="2">
    <source>
        <dbReference type="ARBA" id="ARBA00004123"/>
    </source>
</evidence>
<dbReference type="GO" id="GO:0004518">
    <property type="term" value="F:nuclease activity"/>
    <property type="evidence" value="ECO:0007669"/>
    <property type="project" value="UniProtKB-KW"/>
</dbReference>
<name>A0AAV1LAC0_9NEOP</name>
<dbReference type="GO" id="GO:0046872">
    <property type="term" value="F:metal ion binding"/>
    <property type="evidence" value="ECO:0007669"/>
    <property type="project" value="UniProtKB-KW"/>
</dbReference>
<reference evidence="9 10" key="1">
    <citation type="submission" date="2023-11" db="EMBL/GenBank/DDBJ databases">
        <authorList>
            <person name="Hedman E."/>
            <person name="Englund M."/>
            <person name="Stromberg M."/>
            <person name="Nyberg Akerstrom W."/>
            <person name="Nylinder S."/>
            <person name="Jareborg N."/>
            <person name="Kallberg Y."/>
            <person name="Kronander E."/>
        </authorList>
    </citation>
    <scope>NUCLEOTIDE SEQUENCE [LARGE SCALE GENOMIC DNA]</scope>
</reference>
<sequence>MPEPSKESWLKEAEKFYKYANFPNCLGAVDGKHIRIINPHNSGSNYFNYKKYFSIVLMAVADSNYCYISIDVGSFRSSNFGQKLYHDMLDLPEDKILPGTTGPALPFVLVADEAFTLHKHLMRPYPNKTLDIEKRTFNYRLSRARRYVECTFSILTNKWRVLHTTILTDPDFATDIVKTTCVLHNFVRRRDGLKYNDELLTFDLPTLPNCNTSRLSYAINTR</sequence>
<comment type="subcellular location">
    <subcellularLocation>
        <location evidence="2">Nucleus</location>
    </subcellularLocation>
</comment>
<dbReference type="Proteomes" id="UP001314205">
    <property type="component" value="Unassembled WGS sequence"/>
</dbReference>
<evidence type="ECO:0000256" key="4">
    <source>
        <dbReference type="ARBA" id="ARBA00022722"/>
    </source>
</evidence>
<dbReference type="GO" id="GO:0005634">
    <property type="term" value="C:nucleus"/>
    <property type="evidence" value="ECO:0007669"/>
    <property type="project" value="UniProtKB-SubCell"/>
</dbReference>
<dbReference type="PANTHER" id="PTHR22930:SF269">
    <property type="entry name" value="NUCLEASE HARBI1-LIKE PROTEIN"/>
    <property type="match status" value="1"/>
</dbReference>
<proteinExistence type="inferred from homology"/>
<dbReference type="InterPro" id="IPR027806">
    <property type="entry name" value="HARBI1_dom"/>
</dbReference>
<protein>
    <recommendedName>
        <fullName evidence="8">DDE Tnp4 domain-containing protein</fullName>
    </recommendedName>
</protein>
<comment type="similarity">
    <text evidence="3">Belongs to the HARBI1 family.</text>
</comment>
<accession>A0AAV1LAC0</accession>
<evidence type="ECO:0000256" key="3">
    <source>
        <dbReference type="ARBA" id="ARBA00006958"/>
    </source>
</evidence>
<evidence type="ECO:0000256" key="5">
    <source>
        <dbReference type="ARBA" id="ARBA00022723"/>
    </source>
</evidence>
<keyword evidence="6" id="KW-0378">Hydrolase</keyword>
<dbReference type="Pfam" id="PF13359">
    <property type="entry name" value="DDE_Tnp_4"/>
    <property type="match status" value="1"/>
</dbReference>
<organism evidence="9 10">
    <name type="scientific">Parnassius mnemosyne</name>
    <name type="common">clouded apollo</name>
    <dbReference type="NCBI Taxonomy" id="213953"/>
    <lineage>
        <taxon>Eukaryota</taxon>
        <taxon>Metazoa</taxon>
        <taxon>Ecdysozoa</taxon>
        <taxon>Arthropoda</taxon>
        <taxon>Hexapoda</taxon>
        <taxon>Insecta</taxon>
        <taxon>Pterygota</taxon>
        <taxon>Neoptera</taxon>
        <taxon>Endopterygota</taxon>
        <taxon>Lepidoptera</taxon>
        <taxon>Glossata</taxon>
        <taxon>Ditrysia</taxon>
        <taxon>Papilionoidea</taxon>
        <taxon>Papilionidae</taxon>
        <taxon>Parnassiinae</taxon>
        <taxon>Parnassini</taxon>
        <taxon>Parnassius</taxon>
        <taxon>Driopa</taxon>
    </lineage>
</organism>
<dbReference type="PANTHER" id="PTHR22930">
    <property type="match status" value="1"/>
</dbReference>
<feature type="domain" description="DDE Tnp4" evidence="8">
    <location>
        <begin position="29"/>
        <end position="185"/>
    </location>
</feature>
<evidence type="ECO:0000256" key="1">
    <source>
        <dbReference type="ARBA" id="ARBA00001968"/>
    </source>
</evidence>
<keyword evidence="7" id="KW-0539">Nucleus</keyword>